<dbReference type="AlphaFoldDB" id="Q2SCQ5"/>
<proteinExistence type="predicted"/>
<dbReference type="HOGENOM" id="CLU_3389713_0_0_6"/>
<protein>
    <submittedName>
        <fullName evidence="1">Uncharacterized protein</fullName>
    </submittedName>
</protein>
<keyword evidence="2" id="KW-1185">Reference proteome</keyword>
<dbReference type="EMBL" id="CP000155">
    <property type="protein sequence ID" value="ABC31569.1"/>
    <property type="molecule type" value="Genomic_DNA"/>
</dbReference>
<name>Q2SCQ5_HAHCH</name>
<gene>
    <name evidence="1" type="ordered locus">HCH_04878</name>
</gene>
<dbReference type="KEGG" id="hch:HCH_04878"/>
<reference evidence="1 2" key="1">
    <citation type="journal article" date="2005" name="Nucleic Acids Res.">
        <title>Genomic blueprint of Hahella chejuensis, a marine microbe producing an algicidal agent.</title>
        <authorList>
            <person name="Jeong H."/>
            <person name="Yim J.H."/>
            <person name="Lee C."/>
            <person name="Choi S.-H."/>
            <person name="Park Y.K."/>
            <person name="Yoon S.H."/>
            <person name="Hur C.-G."/>
            <person name="Kang H.-Y."/>
            <person name="Kim D."/>
            <person name="Lee H.H."/>
            <person name="Park K.H."/>
            <person name="Park S.-H."/>
            <person name="Park H.-S."/>
            <person name="Lee H.K."/>
            <person name="Oh T.K."/>
            <person name="Kim J.F."/>
        </authorList>
    </citation>
    <scope>NUCLEOTIDE SEQUENCE [LARGE SCALE GENOMIC DNA]</scope>
    <source>
        <strain evidence="1 2">KCTC 2396</strain>
    </source>
</reference>
<dbReference type="STRING" id="349521.HCH_04878"/>
<evidence type="ECO:0000313" key="1">
    <source>
        <dbReference type="EMBL" id="ABC31569.1"/>
    </source>
</evidence>
<dbReference type="Proteomes" id="UP000000238">
    <property type="component" value="Chromosome"/>
</dbReference>
<organism evidence="1 2">
    <name type="scientific">Hahella chejuensis (strain KCTC 2396)</name>
    <dbReference type="NCBI Taxonomy" id="349521"/>
    <lineage>
        <taxon>Bacteria</taxon>
        <taxon>Pseudomonadati</taxon>
        <taxon>Pseudomonadota</taxon>
        <taxon>Gammaproteobacteria</taxon>
        <taxon>Oceanospirillales</taxon>
        <taxon>Hahellaceae</taxon>
        <taxon>Hahella</taxon>
    </lineage>
</organism>
<sequence length="32" mass="3663">MTEGIPLTLKAIARNFKWKMLAGLKRLTGEFQ</sequence>
<accession>Q2SCQ5</accession>
<evidence type="ECO:0000313" key="2">
    <source>
        <dbReference type="Proteomes" id="UP000000238"/>
    </source>
</evidence>